<evidence type="ECO:0000256" key="1">
    <source>
        <dbReference type="SAM" id="MobiDB-lite"/>
    </source>
</evidence>
<feature type="compositionally biased region" description="Low complexity" evidence="1">
    <location>
        <begin position="28"/>
        <end position="43"/>
    </location>
</feature>
<evidence type="ECO:0000313" key="2">
    <source>
        <dbReference type="EMBL" id="CAE7175449.1"/>
    </source>
</evidence>
<comment type="caution">
    <text evidence="2">The sequence shown here is derived from an EMBL/GenBank/DDBJ whole genome shotgun (WGS) entry which is preliminary data.</text>
</comment>
<organism evidence="2 3">
    <name type="scientific">Symbiodinium pilosum</name>
    <name type="common">Dinoflagellate</name>
    <dbReference type="NCBI Taxonomy" id="2952"/>
    <lineage>
        <taxon>Eukaryota</taxon>
        <taxon>Sar</taxon>
        <taxon>Alveolata</taxon>
        <taxon>Dinophyceae</taxon>
        <taxon>Suessiales</taxon>
        <taxon>Symbiodiniaceae</taxon>
        <taxon>Symbiodinium</taxon>
    </lineage>
</organism>
<keyword evidence="3" id="KW-1185">Reference proteome</keyword>
<proteinExistence type="predicted"/>
<gene>
    <name evidence="2" type="ORF">SPIL2461_LOCUS890</name>
</gene>
<feature type="region of interest" description="Disordered" evidence="1">
    <location>
        <begin position="25"/>
        <end position="48"/>
    </location>
</feature>
<accession>A0A812ITS5</accession>
<dbReference type="OrthoDB" id="10671741at2759"/>
<dbReference type="AlphaFoldDB" id="A0A812ITS5"/>
<feature type="non-terminal residue" evidence="2">
    <location>
        <position position="1"/>
    </location>
</feature>
<dbReference type="EMBL" id="CAJNIZ010000791">
    <property type="protein sequence ID" value="CAE7175449.1"/>
    <property type="molecule type" value="Genomic_DNA"/>
</dbReference>
<protein>
    <submittedName>
        <fullName evidence="2">Uncharacterized protein</fullName>
    </submittedName>
</protein>
<sequence>LCRGAFLEPEKEASLASLSKQRYEHAEATSTPTDLTLTSDASTWGSQMPPLPPVHPGLVLHSGMLEDEALPSFTDPSSSEAIAAFTRDLVRGRRVAVVALNGSAVDCWIALDKQLRYLVIQRRNEELCRWSPLTRSALASKHRRSLACRCTTFASASCFRKGRP</sequence>
<evidence type="ECO:0000313" key="3">
    <source>
        <dbReference type="Proteomes" id="UP000649617"/>
    </source>
</evidence>
<reference evidence="2" key="1">
    <citation type="submission" date="2021-02" db="EMBL/GenBank/DDBJ databases">
        <authorList>
            <person name="Dougan E. K."/>
            <person name="Rhodes N."/>
            <person name="Thang M."/>
            <person name="Chan C."/>
        </authorList>
    </citation>
    <scope>NUCLEOTIDE SEQUENCE</scope>
</reference>
<name>A0A812ITS5_SYMPI</name>
<dbReference type="Proteomes" id="UP000649617">
    <property type="component" value="Unassembled WGS sequence"/>
</dbReference>